<dbReference type="GO" id="GO:0004674">
    <property type="term" value="F:protein serine/threonine kinase activity"/>
    <property type="evidence" value="ECO:0007669"/>
    <property type="project" value="UniProtKB-KW"/>
</dbReference>
<dbReference type="PANTHER" id="PTHR43289:SF6">
    <property type="entry name" value="SERINE_THREONINE-PROTEIN KINASE NEKL-3"/>
    <property type="match status" value="1"/>
</dbReference>
<dbReference type="InterPro" id="IPR011009">
    <property type="entry name" value="Kinase-like_dom_sf"/>
</dbReference>
<evidence type="ECO:0000256" key="4">
    <source>
        <dbReference type="ARBA" id="ARBA00022741"/>
    </source>
</evidence>
<dbReference type="Proteomes" id="UP000236723">
    <property type="component" value="Unassembled WGS sequence"/>
</dbReference>
<evidence type="ECO:0000256" key="5">
    <source>
        <dbReference type="ARBA" id="ARBA00022777"/>
    </source>
</evidence>
<evidence type="ECO:0000256" key="3">
    <source>
        <dbReference type="ARBA" id="ARBA00022679"/>
    </source>
</evidence>
<evidence type="ECO:0000313" key="9">
    <source>
        <dbReference type="Proteomes" id="UP000236723"/>
    </source>
</evidence>
<dbReference type="SUPFAM" id="SSF56112">
    <property type="entry name" value="Protein kinase-like (PK-like)"/>
    <property type="match status" value="1"/>
</dbReference>
<evidence type="ECO:0000259" key="7">
    <source>
        <dbReference type="PROSITE" id="PS50011"/>
    </source>
</evidence>
<keyword evidence="9" id="KW-1185">Reference proteome</keyword>
<evidence type="ECO:0000256" key="6">
    <source>
        <dbReference type="ARBA" id="ARBA00022840"/>
    </source>
</evidence>
<dbReference type="InterPro" id="IPR008271">
    <property type="entry name" value="Ser/Thr_kinase_AS"/>
</dbReference>
<dbReference type="Pfam" id="PF00069">
    <property type="entry name" value="Pkinase"/>
    <property type="match status" value="1"/>
</dbReference>
<keyword evidence="2 8" id="KW-0723">Serine/threonine-protein kinase</keyword>
<dbReference type="AlphaFoldDB" id="A0A1H6E2V6"/>
<dbReference type="GO" id="GO:0005524">
    <property type="term" value="F:ATP binding"/>
    <property type="evidence" value="ECO:0007669"/>
    <property type="project" value="UniProtKB-KW"/>
</dbReference>
<dbReference type="EC" id="2.7.11.1" evidence="1"/>
<evidence type="ECO:0000256" key="2">
    <source>
        <dbReference type="ARBA" id="ARBA00022527"/>
    </source>
</evidence>
<feature type="domain" description="Protein kinase" evidence="7">
    <location>
        <begin position="18"/>
        <end position="264"/>
    </location>
</feature>
<dbReference type="PROSITE" id="PS00108">
    <property type="entry name" value="PROTEIN_KINASE_ST"/>
    <property type="match status" value="1"/>
</dbReference>
<name>A0A1H6E2V6_9ACTN</name>
<dbReference type="EMBL" id="FNVO01000029">
    <property type="protein sequence ID" value="SEG91444.1"/>
    <property type="molecule type" value="Genomic_DNA"/>
</dbReference>
<sequence>MSAWVQGVGVTGWRVSGFREVRELGRGAQGRVVLARHEQAGTPVAIKYLAAEASEDDRGRFRHEAQMLGRVSSPHVARLYRLVESEHGTALVMEAVDGVSLKEILARYGALEPEAALTVLKGSLLGLATAHAVGVVHRDYKPANVMVPADGRSKLIDFGIAVSSGAASAAGTPYYMAPEQWNREPATPATDVYAATCVFYECVTGHRPFEAGERLALMALHGSAPVPLEDVPEPLRPLVVQGMAKQAEQRPPGAMAFIEELERLARRVYGPDWEARGVRAMATTAVALAALFPLTAAGLAVQGGSAAGAAAGGGQAGAGVLAKVGGTKAVLAVVGTTAVAGGGFAVYEVARADPPAPAVRQVSLQVDTRSFTDPNTNLIVEGAQFVTVRGLKDTALERRVNQALQRPIDDAVARYRTHYAQQTPEFRQQQRQEPADSVSRMKLLVRTRIGLRGPRLVSVGHYVSNPVNAGGGSDPAMVVVTLDLTTGRSLTAADIMRPDTLSKAGVARLSRSVPSIKFSGPPTPADHCRPTIARDYGDRPREIPALLTPTGVDFGFVSFNECVYNGWSSVPYTKISQFLEPSVVGLAQTRP</sequence>
<dbReference type="InterPro" id="IPR000719">
    <property type="entry name" value="Prot_kinase_dom"/>
</dbReference>
<accession>A0A1H6E2V6</accession>
<reference evidence="9" key="1">
    <citation type="submission" date="2016-10" db="EMBL/GenBank/DDBJ databases">
        <authorList>
            <person name="Varghese N."/>
            <person name="Submissions S."/>
        </authorList>
    </citation>
    <scope>NUCLEOTIDE SEQUENCE [LARGE SCALE GENOMIC DNA]</scope>
    <source>
        <strain evidence="9">DSM 43163</strain>
    </source>
</reference>
<keyword evidence="4" id="KW-0547">Nucleotide-binding</keyword>
<keyword evidence="5 8" id="KW-0418">Kinase</keyword>
<keyword evidence="3" id="KW-0808">Transferase</keyword>
<keyword evidence="6" id="KW-0067">ATP-binding</keyword>
<dbReference type="PANTHER" id="PTHR43289">
    <property type="entry name" value="MITOGEN-ACTIVATED PROTEIN KINASE KINASE KINASE 20-RELATED"/>
    <property type="match status" value="1"/>
</dbReference>
<dbReference type="Gene3D" id="1.10.510.10">
    <property type="entry name" value="Transferase(Phosphotransferase) domain 1"/>
    <property type="match status" value="1"/>
</dbReference>
<protein>
    <recommendedName>
        <fullName evidence="1">non-specific serine/threonine protein kinase</fullName>
        <ecNumber evidence="1">2.7.11.1</ecNumber>
    </recommendedName>
</protein>
<proteinExistence type="predicted"/>
<evidence type="ECO:0000256" key="1">
    <source>
        <dbReference type="ARBA" id="ARBA00012513"/>
    </source>
</evidence>
<gene>
    <name evidence="8" type="ORF">SAMN04489712_12919</name>
</gene>
<organism evidence="8 9">
    <name type="scientific">Thermomonospora echinospora</name>
    <dbReference type="NCBI Taxonomy" id="1992"/>
    <lineage>
        <taxon>Bacteria</taxon>
        <taxon>Bacillati</taxon>
        <taxon>Actinomycetota</taxon>
        <taxon>Actinomycetes</taxon>
        <taxon>Streptosporangiales</taxon>
        <taxon>Thermomonosporaceae</taxon>
        <taxon>Thermomonospora</taxon>
    </lineage>
</organism>
<evidence type="ECO:0000313" key="8">
    <source>
        <dbReference type="EMBL" id="SEG91444.1"/>
    </source>
</evidence>
<dbReference type="CDD" id="cd14014">
    <property type="entry name" value="STKc_PknB_like"/>
    <property type="match status" value="1"/>
</dbReference>
<dbReference type="PROSITE" id="PS50011">
    <property type="entry name" value="PROTEIN_KINASE_DOM"/>
    <property type="match status" value="1"/>
</dbReference>